<proteinExistence type="predicted"/>
<comment type="caution">
    <text evidence="1">The sequence shown here is derived from an EMBL/GenBank/DDBJ whole genome shotgun (WGS) entry which is preliminary data.</text>
</comment>
<sequence length="170" mass="17778">MKTRWIVLLADGLLALALAFALLALASGKPARTGETFELPASPATAGVGRHGPIAAELSGGNLFHPLRGAAVPAEQEKAAAKPSARPPAAGKFELTGIFSFGDARGVIITGAEQPQAAGKKPVKPKQLYREGDPVGGGYVVRKIEKDQAVLMRGSEKTVLLLHKKQEKKP</sequence>
<dbReference type="EMBL" id="VUNS01000010">
    <property type="protein sequence ID" value="MST97546.1"/>
    <property type="molecule type" value="Genomic_DNA"/>
</dbReference>
<gene>
    <name evidence="1" type="ORF">FYJ85_10900</name>
</gene>
<evidence type="ECO:0000313" key="2">
    <source>
        <dbReference type="Proteomes" id="UP000435649"/>
    </source>
</evidence>
<dbReference type="RefSeq" id="WP_154418476.1">
    <property type="nucleotide sequence ID" value="NZ_VUNS01000010.1"/>
</dbReference>
<evidence type="ECO:0000313" key="1">
    <source>
        <dbReference type="EMBL" id="MST97546.1"/>
    </source>
</evidence>
<organism evidence="1 2">
    <name type="scientific">Victivallis lenta</name>
    <dbReference type="NCBI Taxonomy" id="2606640"/>
    <lineage>
        <taxon>Bacteria</taxon>
        <taxon>Pseudomonadati</taxon>
        <taxon>Lentisphaerota</taxon>
        <taxon>Lentisphaeria</taxon>
        <taxon>Victivallales</taxon>
        <taxon>Victivallaceae</taxon>
        <taxon>Victivallis</taxon>
    </lineage>
</organism>
<name>A0A844G2F1_9BACT</name>
<dbReference type="AlphaFoldDB" id="A0A844G2F1"/>
<dbReference type="Proteomes" id="UP000435649">
    <property type="component" value="Unassembled WGS sequence"/>
</dbReference>
<keyword evidence="2" id="KW-1185">Reference proteome</keyword>
<evidence type="ECO:0008006" key="3">
    <source>
        <dbReference type="Google" id="ProtNLM"/>
    </source>
</evidence>
<protein>
    <recommendedName>
        <fullName evidence="3">Type II secretion system protein GspC N-terminal domain-containing protein</fullName>
    </recommendedName>
</protein>
<reference evidence="1 2" key="1">
    <citation type="submission" date="2019-08" db="EMBL/GenBank/DDBJ databases">
        <title>In-depth cultivation of the pig gut microbiome towards novel bacterial diversity and tailored functional studies.</title>
        <authorList>
            <person name="Wylensek D."/>
            <person name="Hitch T.C.A."/>
            <person name="Clavel T."/>
        </authorList>
    </citation>
    <scope>NUCLEOTIDE SEQUENCE [LARGE SCALE GENOMIC DNA]</scope>
    <source>
        <strain evidence="1 2">BBE-744-WT-12</strain>
    </source>
</reference>
<accession>A0A844G2F1</accession>